<name>A0A9D1HC97_9FIRM</name>
<dbReference type="PROSITE" id="PS50850">
    <property type="entry name" value="MFS"/>
    <property type="match status" value="1"/>
</dbReference>
<dbReference type="GO" id="GO:0022857">
    <property type="term" value="F:transmembrane transporter activity"/>
    <property type="evidence" value="ECO:0007669"/>
    <property type="project" value="InterPro"/>
</dbReference>
<dbReference type="PANTHER" id="PTHR42718">
    <property type="entry name" value="MAJOR FACILITATOR SUPERFAMILY MULTIDRUG TRANSPORTER MFSC"/>
    <property type="match status" value="1"/>
</dbReference>
<feature type="transmembrane region" description="Helical" evidence="6">
    <location>
        <begin position="355"/>
        <end position="374"/>
    </location>
</feature>
<dbReference type="PANTHER" id="PTHR42718:SF9">
    <property type="entry name" value="MAJOR FACILITATOR SUPERFAMILY MULTIDRUG TRANSPORTER MFSC"/>
    <property type="match status" value="1"/>
</dbReference>
<dbReference type="EMBL" id="DVLX01000041">
    <property type="protein sequence ID" value="HIT99376.1"/>
    <property type="molecule type" value="Genomic_DNA"/>
</dbReference>
<feature type="transmembrane region" description="Helical" evidence="6">
    <location>
        <begin position="431"/>
        <end position="455"/>
    </location>
</feature>
<evidence type="ECO:0000259" key="7">
    <source>
        <dbReference type="PROSITE" id="PS50850"/>
    </source>
</evidence>
<feature type="transmembrane region" description="Helical" evidence="6">
    <location>
        <begin position="264"/>
        <end position="290"/>
    </location>
</feature>
<proteinExistence type="predicted"/>
<feature type="domain" description="Major facilitator superfamily (MFS) profile" evidence="7">
    <location>
        <begin position="9"/>
        <end position="458"/>
    </location>
</feature>
<organism evidence="8 9">
    <name type="scientific">Candidatus Allocopromorpha excrementavium</name>
    <dbReference type="NCBI Taxonomy" id="2840741"/>
    <lineage>
        <taxon>Bacteria</taxon>
        <taxon>Bacillati</taxon>
        <taxon>Bacillota</taxon>
        <taxon>Clostridia</taxon>
        <taxon>Eubacteriales</taxon>
        <taxon>Eubacteriaceae</taxon>
        <taxon>Eubacteriaceae incertae sedis</taxon>
        <taxon>Candidatus Allocopromorpha</taxon>
    </lineage>
</organism>
<dbReference type="InterPro" id="IPR011701">
    <property type="entry name" value="MFS"/>
</dbReference>
<dbReference type="CDD" id="cd17321">
    <property type="entry name" value="MFS_MMR_MDR_like"/>
    <property type="match status" value="1"/>
</dbReference>
<feature type="transmembrane region" description="Helical" evidence="6">
    <location>
        <begin position="104"/>
        <end position="122"/>
    </location>
</feature>
<evidence type="ECO:0000256" key="4">
    <source>
        <dbReference type="ARBA" id="ARBA00022989"/>
    </source>
</evidence>
<feature type="transmembrane region" description="Helical" evidence="6">
    <location>
        <begin position="134"/>
        <end position="155"/>
    </location>
</feature>
<dbReference type="Pfam" id="PF07690">
    <property type="entry name" value="MFS_1"/>
    <property type="match status" value="1"/>
</dbReference>
<feature type="transmembrane region" description="Helical" evidence="6">
    <location>
        <begin position="44"/>
        <end position="63"/>
    </location>
</feature>
<feature type="transmembrane region" description="Helical" evidence="6">
    <location>
        <begin position="329"/>
        <end position="349"/>
    </location>
</feature>
<feature type="transmembrane region" description="Helical" evidence="6">
    <location>
        <begin position="395"/>
        <end position="419"/>
    </location>
</feature>
<evidence type="ECO:0000256" key="2">
    <source>
        <dbReference type="ARBA" id="ARBA00022448"/>
    </source>
</evidence>
<reference evidence="8" key="2">
    <citation type="journal article" date="2021" name="PeerJ">
        <title>Extensive microbial diversity within the chicken gut microbiome revealed by metagenomics and culture.</title>
        <authorList>
            <person name="Gilroy R."/>
            <person name="Ravi A."/>
            <person name="Getino M."/>
            <person name="Pursley I."/>
            <person name="Horton D.L."/>
            <person name="Alikhan N.F."/>
            <person name="Baker D."/>
            <person name="Gharbi K."/>
            <person name="Hall N."/>
            <person name="Watson M."/>
            <person name="Adriaenssens E.M."/>
            <person name="Foster-Nyarko E."/>
            <person name="Jarju S."/>
            <person name="Secka A."/>
            <person name="Antonio M."/>
            <person name="Oren A."/>
            <person name="Chaudhuri R.R."/>
            <person name="La Ragione R."/>
            <person name="Hildebrand F."/>
            <person name="Pallen M.J."/>
        </authorList>
    </citation>
    <scope>NUCLEOTIDE SEQUENCE</scope>
    <source>
        <strain evidence="8">CHK176-22527</strain>
    </source>
</reference>
<evidence type="ECO:0000256" key="5">
    <source>
        <dbReference type="ARBA" id="ARBA00023136"/>
    </source>
</evidence>
<keyword evidence="3 6" id="KW-0812">Transmembrane</keyword>
<feature type="transmembrane region" description="Helical" evidence="6">
    <location>
        <begin position="161"/>
        <end position="180"/>
    </location>
</feature>
<keyword evidence="4 6" id="KW-1133">Transmembrane helix</keyword>
<dbReference type="Proteomes" id="UP000824159">
    <property type="component" value="Unassembled WGS sequence"/>
</dbReference>
<dbReference type="AlphaFoldDB" id="A0A9D1HC97"/>
<evidence type="ECO:0000256" key="3">
    <source>
        <dbReference type="ARBA" id="ARBA00022692"/>
    </source>
</evidence>
<keyword evidence="2" id="KW-0813">Transport</keyword>
<evidence type="ECO:0000313" key="8">
    <source>
        <dbReference type="EMBL" id="HIT99376.1"/>
    </source>
</evidence>
<dbReference type="SUPFAM" id="SSF103473">
    <property type="entry name" value="MFS general substrate transporter"/>
    <property type="match status" value="1"/>
</dbReference>
<evidence type="ECO:0000256" key="6">
    <source>
        <dbReference type="SAM" id="Phobius"/>
    </source>
</evidence>
<accession>A0A9D1HC97</accession>
<comment type="caution">
    <text evidence="8">The sequence shown here is derived from an EMBL/GenBank/DDBJ whole genome shotgun (WGS) entry which is preliminary data.</text>
</comment>
<feature type="transmembrane region" description="Helical" evidence="6">
    <location>
        <begin position="200"/>
        <end position="220"/>
    </location>
</feature>
<sequence length="458" mass="48696">MSKDIHRPVLAVAVITAFITTFTGSALNLSIPDIGAEFNVSAEAVGWLITGYTLSVAAFSVPFGRMADMTERRKILITGIAVFSVCCAAAFFSVSAFMITAVRMIQGIGAAMIFSTNTAVLISSFPEENRGKVIGYSLASTYAGLSSGPVIGGILNQNFGWRSIFILTGILAVISFFIAWKKLPDEKSETGKSLLRKKNFDMKGNVLYIGFIVMLMYGLSEAASSTAGKAIAGAGMMLGIIFIRHEFIVDEPVVDVRLFRDNRGYAFSNLAALMNYGATFAVSYLISIYIQETAGYSSQTAGFIMAAQPLVMAAFSPLMGAVSDKVSPFKLASAGMGLCAAGTFIFIFVGEDTSVLVIIIALVVTGMGFALFSSPNTNAVMSFVEEKNYGSASSILATMRSIGHTISMVIVTITVNVYMDGVSLSQASSESLIKVISTSFIIFTIICAAGIVFSLKRK</sequence>
<keyword evidence="5 6" id="KW-0472">Membrane</keyword>
<dbReference type="GO" id="GO:0005886">
    <property type="term" value="C:plasma membrane"/>
    <property type="evidence" value="ECO:0007669"/>
    <property type="project" value="UniProtKB-SubCell"/>
</dbReference>
<evidence type="ECO:0000256" key="1">
    <source>
        <dbReference type="ARBA" id="ARBA00004651"/>
    </source>
</evidence>
<feature type="transmembrane region" description="Helical" evidence="6">
    <location>
        <begin position="75"/>
        <end position="98"/>
    </location>
</feature>
<dbReference type="Gene3D" id="1.20.1250.20">
    <property type="entry name" value="MFS general substrate transporter like domains"/>
    <property type="match status" value="2"/>
</dbReference>
<gene>
    <name evidence="8" type="ORF">IAD12_03875</name>
</gene>
<evidence type="ECO:0000313" key="9">
    <source>
        <dbReference type="Proteomes" id="UP000824159"/>
    </source>
</evidence>
<comment type="subcellular location">
    <subcellularLocation>
        <location evidence="1">Cell membrane</location>
        <topology evidence="1">Multi-pass membrane protein</topology>
    </subcellularLocation>
</comment>
<reference evidence="8" key="1">
    <citation type="submission" date="2020-10" db="EMBL/GenBank/DDBJ databases">
        <authorList>
            <person name="Gilroy R."/>
        </authorList>
    </citation>
    <scope>NUCLEOTIDE SEQUENCE</scope>
    <source>
        <strain evidence="8">CHK176-22527</strain>
    </source>
</reference>
<dbReference type="InterPro" id="IPR036259">
    <property type="entry name" value="MFS_trans_sf"/>
</dbReference>
<protein>
    <submittedName>
        <fullName evidence="8">MFS transporter</fullName>
    </submittedName>
</protein>
<dbReference type="PRINTS" id="PR01036">
    <property type="entry name" value="TCRTETB"/>
</dbReference>
<feature type="transmembrane region" description="Helical" evidence="6">
    <location>
        <begin position="226"/>
        <end position="243"/>
    </location>
</feature>
<dbReference type="InterPro" id="IPR020846">
    <property type="entry name" value="MFS_dom"/>
</dbReference>
<feature type="transmembrane region" description="Helical" evidence="6">
    <location>
        <begin position="302"/>
        <end position="322"/>
    </location>
</feature>